<reference evidence="6 7" key="1">
    <citation type="submission" date="2017-12" db="EMBL/GenBank/DDBJ databases">
        <authorList>
            <person name="Hurst M.R.H."/>
        </authorList>
    </citation>
    <scope>NUCLEOTIDE SEQUENCE [LARGE SCALE GENOMIC DNA]</scope>
    <source>
        <strain evidence="6 7">TH11417</strain>
    </source>
</reference>
<evidence type="ECO:0000313" key="7">
    <source>
        <dbReference type="Proteomes" id="UP000238956"/>
    </source>
</evidence>
<dbReference type="GO" id="GO:0046872">
    <property type="term" value="F:metal ion binding"/>
    <property type="evidence" value="ECO:0007669"/>
    <property type="project" value="UniProtKB-KW"/>
</dbReference>
<feature type="binding site" evidence="5">
    <location>
        <position position="86"/>
    </location>
    <ligand>
        <name>Mg(2+)</name>
        <dbReference type="ChEBI" id="CHEBI:18420"/>
        <label>1</label>
        <note>catalytic</note>
    </ligand>
</feature>
<evidence type="ECO:0000256" key="1">
    <source>
        <dbReference type="ARBA" id="ARBA00001946"/>
    </source>
</evidence>
<evidence type="ECO:0000256" key="2">
    <source>
        <dbReference type="ARBA" id="ARBA00022723"/>
    </source>
</evidence>
<dbReference type="KEGG" id="splr:C0J00_05355"/>
<dbReference type="CDD" id="cd01637">
    <property type="entry name" value="IMPase_like"/>
    <property type="match status" value="1"/>
</dbReference>
<dbReference type="PANTHER" id="PTHR20854">
    <property type="entry name" value="INOSITOL MONOPHOSPHATASE"/>
    <property type="match status" value="1"/>
</dbReference>
<protein>
    <submittedName>
        <fullName evidence="6">Inositol monophosphatase</fullName>
    </submittedName>
</protein>
<dbReference type="OrthoDB" id="9772456at2"/>
<dbReference type="GO" id="GO:0007165">
    <property type="term" value="P:signal transduction"/>
    <property type="evidence" value="ECO:0007669"/>
    <property type="project" value="TreeGrafter"/>
</dbReference>
<evidence type="ECO:0000256" key="3">
    <source>
        <dbReference type="ARBA" id="ARBA00022801"/>
    </source>
</evidence>
<dbReference type="GO" id="GO:0008934">
    <property type="term" value="F:inositol monophosphate 1-phosphatase activity"/>
    <property type="evidence" value="ECO:0007669"/>
    <property type="project" value="TreeGrafter"/>
</dbReference>
<accession>A0A2L0D4R9</accession>
<dbReference type="PANTHER" id="PTHR20854:SF4">
    <property type="entry name" value="INOSITOL-1-MONOPHOSPHATASE-RELATED"/>
    <property type="match status" value="1"/>
</dbReference>
<dbReference type="PRINTS" id="PR00377">
    <property type="entry name" value="IMPHPHTASES"/>
</dbReference>
<dbReference type="SUPFAM" id="SSF56655">
    <property type="entry name" value="Carbohydrate phosphatase"/>
    <property type="match status" value="1"/>
</dbReference>
<dbReference type="RefSeq" id="WP_104967898.1">
    <property type="nucleotide sequence ID" value="NZ_CP025536.1"/>
</dbReference>
<gene>
    <name evidence="6" type="ORF">C0J00_05355</name>
</gene>
<name>A0A2L0D4R9_9STRE</name>
<feature type="binding site" evidence="5">
    <location>
        <position position="83"/>
    </location>
    <ligand>
        <name>Mg(2+)</name>
        <dbReference type="ChEBI" id="CHEBI:18420"/>
        <label>1</label>
        <note>catalytic</note>
    </ligand>
</feature>
<evidence type="ECO:0000256" key="5">
    <source>
        <dbReference type="PIRSR" id="PIRSR600760-2"/>
    </source>
</evidence>
<keyword evidence="4 5" id="KW-0460">Magnesium</keyword>
<sequence>MESKFLFAQEVIREAGAFIKDRMSQALIIEEKSDETDLVTSLDKQCQELMIQAIKKAYPEDHFLAEENDVTHPIAEGNVWVLDPIDGTVNFIAQRDHFAIMIAYYENGVGQFGLILDVMQDILYHGGGQFDVYANTTKLEHYHHRDFKRCLVGVNAQMYLENTAGIRDFTSLALGIRVYGGAGISMTQVISGKLLAYFSNIAPWDYAAASIMGEKLGYCLLTIEGEKPDFLTRQQVMFVPTEELSFIQKLVN</sequence>
<dbReference type="FunFam" id="3.30.540.10:FF:000003">
    <property type="entry name" value="Inositol-1-monophosphatase"/>
    <property type="match status" value="1"/>
</dbReference>
<dbReference type="InterPro" id="IPR000760">
    <property type="entry name" value="Inositol_monophosphatase-like"/>
</dbReference>
<dbReference type="GeneID" id="98393333"/>
<proteinExistence type="predicted"/>
<keyword evidence="3" id="KW-0378">Hydrolase</keyword>
<dbReference type="AlphaFoldDB" id="A0A2L0D4R9"/>
<feature type="binding site" evidence="5">
    <location>
        <position position="66"/>
    </location>
    <ligand>
        <name>Mg(2+)</name>
        <dbReference type="ChEBI" id="CHEBI:18420"/>
        <label>1</label>
        <note>catalytic</note>
    </ligand>
</feature>
<organism evidence="6 7">
    <name type="scientific">Streptococcus pluranimalium</name>
    <dbReference type="NCBI Taxonomy" id="82348"/>
    <lineage>
        <taxon>Bacteria</taxon>
        <taxon>Bacillati</taxon>
        <taxon>Bacillota</taxon>
        <taxon>Bacilli</taxon>
        <taxon>Lactobacillales</taxon>
        <taxon>Streptococcaceae</taxon>
        <taxon>Streptococcus</taxon>
    </lineage>
</organism>
<dbReference type="EMBL" id="CP025536">
    <property type="protein sequence ID" value="AUW96571.1"/>
    <property type="molecule type" value="Genomic_DNA"/>
</dbReference>
<evidence type="ECO:0000256" key="4">
    <source>
        <dbReference type="ARBA" id="ARBA00022842"/>
    </source>
</evidence>
<reference evidence="6 7" key="2">
    <citation type="submission" date="2018-02" db="EMBL/GenBank/DDBJ databases">
        <title>Whole genome sequencing analysis of Streptococcus pluranimalium isolated from cattle infected mastitis in China.</title>
        <authorList>
            <person name="Zhang J.-R."/>
            <person name="Hu G.-Z."/>
        </authorList>
    </citation>
    <scope>NUCLEOTIDE SEQUENCE [LARGE SCALE GENOMIC DNA]</scope>
    <source>
        <strain evidence="6 7">TH11417</strain>
    </source>
</reference>
<dbReference type="Gene3D" id="3.40.190.80">
    <property type="match status" value="1"/>
</dbReference>
<dbReference type="GO" id="GO:0006020">
    <property type="term" value="P:inositol metabolic process"/>
    <property type="evidence" value="ECO:0007669"/>
    <property type="project" value="TreeGrafter"/>
</dbReference>
<feature type="binding site" evidence="5">
    <location>
        <position position="205"/>
    </location>
    <ligand>
        <name>Mg(2+)</name>
        <dbReference type="ChEBI" id="CHEBI:18420"/>
        <label>1</label>
        <note>catalytic</note>
    </ligand>
</feature>
<dbReference type="Gene3D" id="3.30.540.10">
    <property type="entry name" value="Fructose-1,6-Bisphosphatase, subunit A, domain 1"/>
    <property type="match status" value="1"/>
</dbReference>
<comment type="cofactor">
    <cofactor evidence="1 5">
        <name>Mg(2+)</name>
        <dbReference type="ChEBI" id="CHEBI:18420"/>
    </cofactor>
</comment>
<dbReference type="Proteomes" id="UP000238956">
    <property type="component" value="Chromosome"/>
</dbReference>
<keyword evidence="7" id="KW-1185">Reference proteome</keyword>
<evidence type="ECO:0000313" key="6">
    <source>
        <dbReference type="EMBL" id="AUW96571.1"/>
    </source>
</evidence>
<dbReference type="Pfam" id="PF00459">
    <property type="entry name" value="Inositol_P"/>
    <property type="match status" value="1"/>
</dbReference>
<keyword evidence="2 5" id="KW-0479">Metal-binding</keyword>
<feature type="binding site" evidence="5">
    <location>
        <position position="85"/>
    </location>
    <ligand>
        <name>Mg(2+)</name>
        <dbReference type="ChEBI" id="CHEBI:18420"/>
        <label>1</label>
        <note>catalytic</note>
    </ligand>
</feature>